<feature type="signal peptide" evidence="3">
    <location>
        <begin position="1"/>
        <end position="25"/>
    </location>
</feature>
<reference evidence="4" key="1">
    <citation type="submission" date="2020-08" db="EMBL/GenBank/DDBJ databases">
        <title>Lewinella bacteria from marine environments.</title>
        <authorList>
            <person name="Zhong Y."/>
        </authorList>
    </citation>
    <scope>NUCLEOTIDE SEQUENCE</scope>
    <source>
        <strain evidence="4">KCTC 42187</strain>
    </source>
</reference>
<dbReference type="Gene3D" id="2.40.128.590">
    <property type="entry name" value="CpcT/CpeT domain"/>
    <property type="match status" value="1"/>
</dbReference>
<keyword evidence="2 4" id="KW-0456">Lyase</keyword>
<keyword evidence="3" id="KW-0732">Signal</keyword>
<name>A0A923TE54_9BACT</name>
<evidence type="ECO:0000256" key="1">
    <source>
        <dbReference type="ARBA" id="ARBA00008206"/>
    </source>
</evidence>
<dbReference type="AlphaFoldDB" id="A0A923TE54"/>
<dbReference type="Pfam" id="PF06206">
    <property type="entry name" value="CpeT"/>
    <property type="match status" value="1"/>
</dbReference>
<protein>
    <submittedName>
        <fullName evidence="4">Chromophore lyase CpcT/CpeT</fullName>
    </submittedName>
</protein>
<evidence type="ECO:0000313" key="5">
    <source>
        <dbReference type="Proteomes" id="UP000650081"/>
    </source>
</evidence>
<accession>A0A923TE54</accession>
<evidence type="ECO:0000313" key="4">
    <source>
        <dbReference type="EMBL" id="MBC6995547.1"/>
    </source>
</evidence>
<comment type="caution">
    <text evidence="4">The sequence shown here is derived from an EMBL/GenBank/DDBJ whole genome shotgun (WGS) entry which is preliminary data.</text>
</comment>
<proteinExistence type="inferred from homology"/>
<dbReference type="CDD" id="cd16338">
    <property type="entry name" value="CpcT"/>
    <property type="match status" value="1"/>
</dbReference>
<dbReference type="GO" id="GO:0016829">
    <property type="term" value="F:lyase activity"/>
    <property type="evidence" value="ECO:0007669"/>
    <property type="project" value="UniProtKB-KW"/>
</dbReference>
<comment type="similarity">
    <text evidence="1">Belongs to the CpcT/CpeT biliprotein lyase family.</text>
</comment>
<dbReference type="PROSITE" id="PS51257">
    <property type="entry name" value="PROKAR_LIPOPROTEIN"/>
    <property type="match status" value="1"/>
</dbReference>
<sequence length="208" mass="23265">MPYRFLPFVALLFVACSSTRNPAPAAAPDAALLDLKSAMTGSYNSSAQAGADPAYYDIRLHMQEIWPERPEHYLYVEQAVADAQDKPYRQRVYRLERKGKQFISHVYELPDPERFIGAHRRPALLNAIGPADLIERKGCAVYLKIDKGGVYRGSTRKKDCPSSLRGAAYATSRVSVTSSFIQSWDQGFDAQDQQVWGATGGGYMFFKE</sequence>
<gene>
    <name evidence="4" type="ORF">H9S92_15365</name>
</gene>
<dbReference type="InterPro" id="IPR010404">
    <property type="entry name" value="CpcT/CpeT"/>
</dbReference>
<dbReference type="PANTHER" id="PTHR35137:SF1">
    <property type="entry name" value="CHROMOPHORE LYASE CRL, CHLOROPLASTIC"/>
    <property type="match status" value="1"/>
</dbReference>
<dbReference type="HAMAP" id="MF_01460">
    <property type="entry name" value="Chrphore_lyase_CpxT"/>
    <property type="match status" value="1"/>
</dbReference>
<organism evidence="4 5">
    <name type="scientific">Neolewinella lacunae</name>
    <dbReference type="NCBI Taxonomy" id="1517758"/>
    <lineage>
        <taxon>Bacteria</taxon>
        <taxon>Pseudomonadati</taxon>
        <taxon>Bacteroidota</taxon>
        <taxon>Saprospiria</taxon>
        <taxon>Saprospirales</taxon>
        <taxon>Lewinellaceae</taxon>
        <taxon>Neolewinella</taxon>
    </lineage>
</organism>
<dbReference type="InterPro" id="IPR038672">
    <property type="entry name" value="CpcT/CpeT_sf"/>
</dbReference>
<keyword evidence="5" id="KW-1185">Reference proteome</keyword>
<dbReference type="EMBL" id="JACSIT010000139">
    <property type="protein sequence ID" value="MBC6995547.1"/>
    <property type="molecule type" value="Genomic_DNA"/>
</dbReference>
<dbReference type="Proteomes" id="UP000650081">
    <property type="component" value="Unassembled WGS sequence"/>
</dbReference>
<dbReference type="PANTHER" id="PTHR35137">
    <property type="entry name" value="CHROMOPHORE LYASE CRL, CHLOROPLASTIC"/>
    <property type="match status" value="1"/>
</dbReference>
<feature type="chain" id="PRO_5037611462" evidence="3">
    <location>
        <begin position="26"/>
        <end position="208"/>
    </location>
</feature>
<dbReference type="RefSeq" id="WP_187467580.1">
    <property type="nucleotide sequence ID" value="NZ_JACSIT010000139.1"/>
</dbReference>
<evidence type="ECO:0000256" key="3">
    <source>
        <dbReference type="SAM" id="SignalP"/>
    </source>
</evidence>
<evidence type="ECO:0000256" key="2">
    <source>
        <dbReference type="ARBA" id="ARBA00023239"/>
    </source>
</evidence>